<reference evidence="1 2" key="1">
    <citation type="submission" date="2013-09" db="EMBL/GenBank/DDBJ databases">
        <authorList>
            <person name="Durkin A.S."/>
            <person name="Haft D.R."/>
            <person name="McCorrison J."/>
            <person name="Torralba M."/>
            <person name="Gillis M."/>
            <person name="Haft D.H."/>
            <person name="Methe B."/>
            <person name="Sutton G."/>
            <person name="Nelson K.E."/>
        </authorList>
    </citation>
    <scope>NUCLEOTIDE SEQUENCE [LARGE SCALE GENOMIC DNA]</scope>
    <source>
        <strain evidence="1 2">BV3C16-1</strain>
    </source>
</reference>
<evidence type="ECO:0000313" key="1">
    <source>
        <dbReference type="EMBL" id="ERT56513.1"/>
    </source>
</evidence>
<dbReference type="PANTHER" id="PTHR34655">
    <property type="entry name" value="CONSERVED WITHIN P. AEROPHILUM"/>
    <property type="match status" value="1"/>
</dbReference>
<dbReference type="InterPro" id="IPR027396">
    <property type="entry name" value="DsrEFH-like"/>
</dbReference>
<dbReference type="Pfam" id="PF13686">
    <property type="entry name" value="DrsE_2"/>
    <property type="match status" value="1"/>
</dbReference>
<protein>
    <submittedName>
        <fullName evidence="1">DsrE/DsrF-like family protein</fullName>
    </submittedName>
</protein>
<dbReference type="eggNOG" id="COG2210">
    <property type="taxonomic scope" value="Bacteria"/>
</dbReference>
<dbReference type="AlphaFoldDB" id="U7UDI7"/>
<keyword evidence="2" id="KW-1185">Reference proteome</keyword>
<gene>
    <name evidence="1" type="ORF">HMPREF1250_1518</name>
</gene>
<dbReference type="PANTHER" id="PTHR34655:SF2">
    <property type="entry name" value="PEROXIREDOXIN FAMILY PROTEIN"/>
    <property type="match status" value="1"/>
</dbReference>
<dbReference type="RefSeq" id="WP_023054676.1">
    <property type="nucleotide sequence ID" value="NZ_AWXA01000062.1"/>
</dbReference>
<name>U7UDI7_9FIRM</name>
<dbReference type="PATRIC" id="fig|1111454.3.peg.2157"/>
<proteinExistence type="predicted"/>
<dbReference type="Proteomes" id="UP000017090">
    <property type="component" value="Unassembled WGS sequence"/>
</dbReference>
<dbReference type="SUPFAM" id="SSF75169">
    <property type="entry name" value="DsrEFH-like"/>
    <property type="match status" value="1"/>
</dbReference>
<dbReference type="Gene3D" id="3.40.1260.10">
    <property type="entry name" value="DsrEFH-like"/>
    <property type="match status" value="1"/>
</dbReference>
<sequence>MTAAALPGVKDDKTIIVFSGDFDKVMAAFVIANGALAMGKKVTMFFTFWGLNAIRKPQRTGIRKKLLETMFEWMMPRGSRNLKLSNMNMLGIGTKLMRKIMADKNITSLEELIAGAQAQGVRILACQMSMDAMGLRREELLDGVETVGVGTFLGASEEGNMTLFI</sequence>
<organism evidence="1 2">
    <name type="scientific">Megasphaera vaginalis</name>
    <name type="common">ex Srinivasan et al. 2021</name>
    <dbReference type="NCBI Taxonomy" id="1111454"/>
    <lineage>
        <taxon>Bacteria</taxon>
        <taxon>Bacillati</taxon>
        <taxon>Bacillota</taxon>
        <taxon>Negativicutes</taxon>
        <taxon>Veillonellales</taxon>
        <taxon>Veillonellaceae</taxon>
        <taxon>Megasphaera</taxon>
    </lineage>
</organism>
<dbReference type="InterPro" id="IPR032836">
    <property type="entry name" value="DsrE2-like"/>
</dbReference>
<comment type="caution">
    <text evidence="1">The sequence shown here is derived from an EMBL/GenBank/DDBJ whole genome shotgun (WGS) entry which is preliminary data.</text>
</comment>
<accession>U7UDI7</accession>
<dbReference type="EMBL" id="AWXA01000062">
    <property type="protein sequence ID" value="ERT56513.1"/>
    <property type="molecule type" value="Genomic_DNA"/>
</dbReference>
<dbReference type="STRING" id="1111454.HMPREF1250_1518"/>
<evidence type="ECO:0000313" key="2">
    <source>
        <dbReference type="Proteomes" id="UP000017090"/>
    </source>
</evidence>